<sequence length="782" mass="91184">MSLTQYLLEFSICLALFYALYHWLLRKETFFQLNRWYLLLSPVLSMIIPFLDWQLPAEPSQSNWDQIVVPLVTDLQEQQLMIWENLGRPATATASFTYLDLLVVIYLMGMLWMAGRLLYRTWRLMKLIGLSEQKQESGYTVVRTAEKIPAASFLSYVFWEEGPLSPERKSILEHELVHVRQWHSLDVLLMEVWVMLKWFHPIIYWYRNSLRLTHEYIADAYVSDAAGSRLEYAQLLTNTKAPVPAHQLLHHFNSSIKMRLLMLAKHQSSKWKYLKILSILPVTAVLMMLFAFNLSGELPDPLVEPLEKIERGIQDIAQRPVLPPETTETLPAMAKNYTLKWGEIECACRNEQFPNYYHCENQSLRPRELKRLIRKEGGFQVFLEDQPQSITELKAVSKYMKDMGGYQGQFDEMEQSFNTESPLWDQAEKGDVFRFTFSNGGGDYFEFDVVMNNRREDFVFGSLVELGDYQFNINLTNDVGVVHMDVEELKKLAQSPLRVLKNNDAYYSLASARVTNQQALRDDHYKRVRGEALDISKANAILEAFPGDRVHFALESEAGETIKFDVMLREKSSWDGRKRELGFFWGDRYFETRQMIMLSKAELEEMKAEEMYLYANGRKHRMEDVALEENVFIAFRDGKPEIDKKRVSSTKELIELRLPKLEPGDALSLGQMKSVKGYLSPYIFVRIDYDWKEVFADNPNARVLPGNKLVIEPARQEDLKKIFDLTGFRNIFYKIQVDNKVYELDQMDKVEGKTIMLEKDGELPPVKNKIIVSRVECLNCKK</sequence>
<feature type="transmembrane region" description="Helical" evidence="1">
    <location>
        <begin position="96"/>
        <end position="119"/>
    </location>
</feature>
<dbReference type="InterPro" id="IPR052173">
    <property type="entry name" value="Beta-lactam_resp_regulator"/>
</dbReference>
<keyword evidence="4" id="KW-1185">Reference proteome</keyword>
<feature type="transmembrane region" description="Helical" evidence="1">
    <location>
        <begin position="6"/>
        <end position="24"/>
    </location>
</feature>
<evidence type="ECO:0000313" key="3">
    <source>
        <dbReference type="EMBL" id="PHN08426.1"/>
    </source>
</evidence>
<dbReference type="CDD" id="cd07341">
    <property type="entry name" value="M56_BlaR1_MecR1_like"/>
    <property type="match status" value="1"/>
</dbReference>
<organism evidence="3 4">
    <name type="scientific">Flavilitoribacter nigricans (strain ATCC 23147 / DSM 23189 / NBRC 102662 / NCIMB 1420 / SS-2)</name>
    <name type="common">Lewinella nigricans</name>
    <dbReference type="NCBI Taxonomy" id="1122177"/>
    <lineage>
        <taxon>Bacteria</taxon>
        <taxon>Pseudomonadati</taxon>
        <taxon>Bacteroidota</taxon>
        <taxon>Saprospiria</taxon>
        <taxon>Saprospirales</taxon>
        <taxon>Lewinellaceae</taxon>
        <taxon>Flavilitoribacter</taxon>
    </lineage>
</organism>
<evidence type="ECO:0000256" key="1">
    <source>
        <dbReference type="SAM" id="Phobius"/>
    </source>
</evidence>
<evidence type="ECO:0000313" key="4">
    <source>
        <dbReference type="Proteomes" id="UP000223913"/>
    </source>
</evidence>
<accession>A0A2D0NJ87</accession>
<dbReference type="Pfam" id="PF05569">
    <property type="entry name" value="Peptidase_M56"/>
    <property type="match status" value="1"/>
</dbReference>
<keyword evidence="1" id="KW-0472">Membrane</keyword>
<feature type="domain" description="Peptidase M56" evidence="2">
    <location>
        <begin position="167"/>
        <end position="263"/>
    </location>
</feature>
<reference evidence="3 4" key="1">
    <citation type="submission" date="2017-10" db="EMBL/GenBank/DDBJ databases">
        <title>The draft genome sequence of Lewinella nigricans NBRC 102662.</title>
        <authorList>
            <person name="Wang K."/>
        </authorList>
    </citation>
    <scope>NUCLEOTIDE SEQUENCE [LARGE SCALE GENOMIC DNA]</scope>
    <source>
        <strain evidence="3 4">NBRC 102662</strain>
    </source>
</reference>
<keyword evidence="1" id="KW-1133">Transmembrane helix</keyword>
<feature type="transmembrane region" description="Helical" evidence="1">
    <location>
        <begin position="36"/>
        <end position="55"/>
    </location>
</feature>
<name>A0A2D0NJ87_FLAN2</name>
<dbReference type="PANTHER" id="PTHR34978">
    <property type="entry name" value="POSSIBLE SENSOR-TRANSDUCER PROTEIN BLAR"/>
    <property type="match status" value="1"/>
</dbReference>
<gene>
    <name evidence="3" type="ORF">CRP01_00500</name>
</gene>
<dbReference type="AlphaFoldDB" id="A0A2D0NJ87"/>
<keyword evidence="1" id="KW-0812">Transmembrane</keyword>
<proteinExistence type="predicted"/>
<evidence type="ECO:0000259" key="2">
    <source>
        <dbReference type="Pfam" id="PF05569"/>
    </source>
</evidence>
<protein>
    <recommendedName>
        <fullName evidence="2">Peptidase M56 domain-containing protein</fullName>
    </recommendedName>
</protein>
<dbReference type="EMBL" id="PDUD01000001">
    <property type="protein sequence ID" value="PHN08426.1"/>
    <property type="molecule type" value="Genomic_DNA"/>
</dbReference>
<dbReference type="RefSeq" id="WP_099148018.1">
    <property type="nucleotide sequence ID" value="NZ_PDUD01000001.1"/>
</dbReference>
<dbReference type="Proteomes" id="UP000223913">
    <property type="component" value="Unassembled WGS sequence"/>
</dbReference>
<dbReference type="PANTHER" id="PTHR34978:SF3">
    <property type="entry name" value="SLR0241 PROTEIN"/>
    <property type="match status" value="1"/>
</dbReference>
<comment type="caution">
    <text evidence="3">The sequence shown here is derived from an EMBL/GenBank/DDBJ whole genome shotgun (WGS) entry which is preliminary data.</text>
</comment>
<dbReference type="InterPro" id="IPR008756">
    <property type="entry name" value="Peptidase_M56"/>
</dbReference>
<feature type="transmembrane region" description="Helical" evidence="1">
    <location>
        <begin position="273"/>
        <end position="292"/>
    </location>
</feature>
<dbReference type="OrthoDB" id="649093at2"/>